<organism evidence="1 2">
    <name type="scientific">Magallana gigas</name>
    <name type="common">Pacific oyster</name>
    <name type="synonym">Crassostrea gigas</name>
    <dbReference type="NCBI Taxonomy" id="29159"/>
    <lineage>
        <taxon>Eukaryota</taxon>
        <taxon>Metazoa</taxon>
        <taxon>Spiralia</taxon>
        <taxon>Lophotrochozoa</taxon>
        <taxon>Mollusca</taxon>
        <taxon>Bivalvia</taxon>
        <taxon>Autobranchia</taxon>
        <taxon>Pteriomorphia</taxon>
        <taxon>Ostreida</taxon>
        <taxon>Ostreoidea</taxon>
        <taxon>Ostreidae</taxon>
        <taxon>Magallana</taxon>
    </lineage>
</organism>
<dbReference type="Proteomes" id="UP000005408">
    <property type="component" value="Unassembled WGS sequence"/>
</dbReference>
<proteinExistence type="predicted"/>
<protein>
    <submittedName>
        <fullName evidence="1">Uncharacterized protein</fullName>
    </submittedName>
</protein>
<keyword evidence="2" id="KW-1185">Reference proteome</keyword>
<evidence type="ECO:0000313" key="2">
    <source>
        <dbReference type="Proteomes" id="UP000005408"/>
    </source>
</evidence>
<dbReference type="AlphaFoldDB" id="A0A8W8NPW5"/>
<dbReference type="EnsemblMetazoa" id="G724.1">
    <property type="protein sequence ID" value="G724.1:cds"/>
    <property type="gene ID" value="G724"/>
</dbReference>
<sequence length="249" mass="27391">MANKFLFGFPSHFGSAPSRGNFAPRALTFRPELPGFQTIFLPDFGKDSCFASVKNAFDRNFPYLPPGLRKLDMVSAQPSPRGIYQLPPSVSPVYGYEEGPIFVPYKLSNSRFPMYVGIDRQTYQPVYPQLKVLIPYSKLVTTQKPNGRNYVIYLPFQPDGFRNESCGTPIYIPIPGKDGEFYNYQEHSLDVAPYPSSYKLGGQFPNRPSLGFTGAASAVGFSMGDAVGAITDGYGESLPIPSAGHAFHG</sequence>
<name>A0A8W8NPW5_MAGGI</name>
<reference evidence="1" key="1">
    <citation type="submission" date="2022-08" db="UniProtKB">
        <authorList>
            <consortium name="EnsemblMetazoa"/>
        </authorList>
    </citation>
    <scope>IDENTIFICATION</scope>
    <source>
        <strain evidence="1">05x7-T-G4-1.051#20</strain>
    </source>
</reference>
<evidence type="ECO:0000313" key="1">
    <source>
        <dbReference type="EnsemblMetazoa" id="G724.1:cds"/>
    </source>
</evidence>
<accession>A0A8W8NPW5</accession>